<accession>A0A143Y8R8</accession>
<reference evidence="1 2" key="1">
    <citation type="submission" date="2016-02" db="EMBL/GenBank/DDBJ databases">
        <authorList>
            <person name="Wen L."/>
            <person name="He K."/>
            <person name="Yang H."/>
        </authorList>
    </citation>
    <scope>NUCLEOTIDE SEQUENCE [LARGE SCALE GENOMIC DNA]</scope>
    <source>
        <strain evidence="1">Trichococcus palustris</strain>
    </source>
</reference>
<keyword evidence="2" id="KW-1185">Reference proteome</keyword>
<dbReference type="OrthoDB" id="10001570at2"/>
<sequence length="91" mass="10644">MNEQLSLLQDAPTVQIDETHWEIFNDQKRVGFFESDGTRYEYTSCVGAWCGSSGPLDSEKEIKFYLESAAAFLIAHDRYEEMKKWSRKVRK</sequence>
<gene>
    <name evidence="1" type="ORF">Tpal_481</name>
</gene>
<dbReference type="Proteomes" id="UP000242754">
    <property type="component" value="Unassembled WGS sequence"/>
</dbReference>
<organism evidence="1 2">
    <name type="scientific">Trichococcus palustris</name>
    <dbReference type="NCBI Taxonomy" id="140314"/>
    <lineage>
        <taxon>Bacteria</taxon>
        <taxon>Bacillati</taxon>
        <taxon>Bacillota</taxon>
        <taxon>Bacilli</taxon>
        <taxon>Lactobacillales</taxon>
        <taxon>Carnobacteriaceae</taxon>
        <taxon>Trichococcus</taxon>
    </lineage>
</organism>
<dbReference type="STRING" id="140314.SAMN04488076_103191"/>
<name>A0A143Y8R8_9LACT</name>
<evidence type="ECO:0000313" key="1">
    <source>
        <dbReference type="EMBL" id="CZQ83734.1"/>
    </source>
</evidence>
<dbReference type="EMBL" id="FJNE01000001">
    <property type="protein sequence ID" value="CZQ83734.1"/>
    <property type="molecule type" value="Genomic_DNA"/>
</dbReference>
<protein>
    <submittedName>
        <fullName evidence="1">Uncharacterized protein</fullName>
    </submittedName>
</protein>
<evidence type="ECO:0000313" key="2">
    <source>
        <dbReference type="Proteomes" id="UP000242754"/>
    </source>
</evidence>
<dbReference type="RefSeq" id="WP_087030823.1">
    <property type="nucleotide sequence ID" value="NZ_FJNE01000001.1"/>
</dbReference>
<dbReference type="AlphaFoldDB" id="A0A143Y8R8"/>
<proteinExistence type="predicted"/>